<dbReference type="Gene3D" id="1.20.1260.10">
    <property type="match status" value="1"/>
</dbReference>
<dbReference type="Proteomes" id="UP000291892">
    <property type="component" value="Unassembled WGS sequence"/>
</dbReference>
<dbReference type="EMBL" id="WUFC01000005">
    <property type="protein sequence ID" value="NEI47602.1"/>
    <property type="molecule type" value="Genomic_DNA"/>
</dbReference>
<accession>A0AAE8QD98</accession>
<dbReference type="InterPro" id="IPR012347">
    <property type="entry name" value="Ferritin-like"/>
</dbReference>
<sequence>MDRIELENRRKASLATPSDLASNATADISGALAALLADTFALYLKTKNFHWHMSGPHFRDYHLLLDEQGDQIFAMTDAIAERARKIGGMTIRSIGHIGRLQRLLDNDADFVTPRDMLAELKGDNQQLISFMRQAHEVCVEHNDVATSSLLEVWIDETERRAWFLFETTRNAE</sequence>
<dbReference type="InterPro" id="IPR008331">
    <property type="entry name" value="Ferritin_DPS_dom"/>
</dbReference>
<evidence type="ECO:0000256" key="1">
    <source>
        <dbReference type="ARBA" id="ARBA00009497"/>
    </source>
</evidence>
<feature type="domain" description="Ferritin/DPS" evidence="3">
    <location>
        <begin position="31"/>
        <end position="166"/>
    </location>
</feature>
<reference evidence="4 7" key="2">
    <citation type="submission" date="2019-12" db="EMBL/GenBank/DDBJ databases">
        <title>Rhizobium genotypes associated with high levels of biological nitrogen fixation by grain legumes in a temperate-maritime cropping system.</title>
        <authorList>
            <person name="Maluk M."/>
            <person name="Francesc Ferrando Molina F."/>
            <person name="Lopez Del Egido L."/>
            <person name="Lafos M."/>
            <person name="Langarica-Fuentes A."/>
            <person name="Gebre Yohannes G."/>
            <person name="Young M.W."/>
            <person name="Martin P."/>
            <person name="Gantlett R."/>
            <person name="Kenicer G."/>
            <person name="Hawes C."/>
            <person name="Begg G.S."/>
            <person name="Quilliam R.S."/>
            <person name="Squire G.R."/>
            <person name="Poole P.S."/>
            <person name="Young P.W."/>
            <person name="Iannetta P.M."/>
            <person name="James E.K."/>
        </authorList>
    </citation>
    <scope>NUCLEOTIDE SEQUENCE [LARGE SCALE GENOMIC DNA]</scope>
    <source>
        <strain evidence="4 7">JHI985</strain>
    </source>
</reference>
<dbReference type="RefSeq" id="WP_130661660.1">
    <property type="nucleotide sequence ID" value="NZ_CP071678.1"/>
</dbReference>
<dbReference type="PRINTS" id="PR01346">
    <property type="entry name" value="HELNAPAPROT"/>
</dbReference>
<evidence type="ECO:0000256" key="2">
    <source>
        <dbReference type="RuleBase" id="RU003875"/>
    </source>
</evidence>
<evidence type="ECO:0000259" key="3">
    <source>
        <dbReference type="Pfam" id="PF00210"/>
    </source>
</evidence>
<comment type="caution">
    <text evidence="5">The sequence shown here is derived from an EMBL/GenBank/DDBJ whole genome shotgun (WGS) entry which is preliminary data.</text>
</comment>
<reference evidence="5 6" key="1">
    <citation type="submission" date="2019-02" db="EMBL/GenBank/DDBJ databases">
        <title>The genomic architecture of introgression among sibling species of bacteria.</title>
        <authorList>
            <person name="Cavassim M.I.A."/>
            <person name="Moeskjaer S."/>
            <person name="Moslemi C."/>
            <person name="Fields B."/>
            <person name="Bachmann A."/>
            <person name="Vilhjalmsson B."/>
            <person name="Schierup M.H."/>
            <person name="Young J.P.W."/>
            <person name="Andersen S.U."/>
        </authorList>
    </citation>
    <scope>NUCLEOTIDE SEQUENCE [LARGE SCALE GENOMIC DNA]</scope>
    <source>
        <strain evidence="5 6">SM42</strain>
    </source>
</reference>
<gene>
    <name evidence="5" type="ORF">ELG94_12740</name>
    <name evidence="4" type="ORF">GR217_07850</name>
</gene>
<dbReference type="Pfam" id="PF00210">
    <property type="entry name" value="Ferritin"/>
    <property type="match status" value="1"/>
</dbReference>
<dbReference type="InterPro" id="IPR002177">
    <property type="entry name" value="DPS_DNA-bd"/>
</dbReference>
<dbReference type="GO" id="GO:0008199">
    <property type="term" value="F:ferric iron binding"/>
    <property type="evidence" value="ECO:0007669"/>
    <property type="project" value="InterPro"/>
</dbReference>
<evidence type="ECO:0000313" key="6">
    <source>
        <dbReference type="Proteomes" id="UP000291892"/>
    </source>
</evidence>
<dbReference type="CDD" id="cd01043">
    <property type="entry name" value="DPS"/>
    <property type="match status" value="1"/>
</dbReference>
<dbReference type="Proteomes" id="UP000661163">
    <property type="component" value="Unassembled WGS sequence"/>
</dbReference>
<dbReference type="EMBL" id="SIKX01000001">
    <property type="protein sequence ID" value="TBF19121.1"/>
    <property type="molecule type" value="Genomic_DNA"/>
</dbReference>
<dbReference type="AlphaFoldDB" id="A0AAE8QD98"/>
<comment type="similarity">
    <text evidence="1 2">Belongs to the Dps family.</text>
</comment>
<name>A0AAE8QD98_9HYPH</name>
<dbReference type="GeneID" id="84670119"/>
<organism evidence="5 6">
    <name type="scientific">Rhizobium ruizarguesonis</name>
    <dbReference type="NCBI Taxonomy" id="2081791"/>
    <lineage>
        <taxon>Bacteria</taxon>
        <taxon>Pseudomonadati</taxon>
        <taxon>Pseudomonadota</taxon>
        <taxon>Alphaproteobacteria</taxon>
        <taxon>Hyphomicrobiales</taxon>
        <taxon>Rhizobiaceae</taxon>
        <taxon>Rhizobium/Agrobacterium group</taxon>
        <taxon>Rhizobium</taxon>
    </lineage>
</organism>
<evidence type="ECO:0000313" key="7">
    <source>
        <dbReference type="Proteomes" id="UP000661163"/>
    </source>
</evidence>
<dbReference type="PIRSF" id="PIRSF005900">
    <property type="entry name" value="Dps"/>
    <property type="match status" value="1"/>
</dbReference>
<evidence type="ECO:0000313" key="5">
    <source>
        <dbReference type="EMBL" id="TBF19121.1"/>
    </source>
</evidence>
<proteinExistence type="inferred from homology"/>
<dbReference type="InterPro" id="IPR009078">
    <property type="entry name" value="Ferritin-like_SF"/>
</dbReference>
<evidence type="ECO:0000313" key="4">
    <source>
        <dbReference type="EMBL" id="NEI47602.1"/>
    </source>
</evidence>
<dbReference type="SUPFAM" id="SSF47240">
    <property type="entry name" value="Ferritin-like"/>
    <property type="match status" value="1"/>
</dbReference>
<protein>
    <submittedName>
        <fullName evidence="5">DNA starvation/stationary phase protection protein</fullName>
    </submittedName>
</protein>
<dbReference type="PANTHER" id="PTHR42932:SF3">
    <property type="entry name" value="DNA PROTECTION DURING STARVATION PROTEIN"/>
    <property type="match status" value="1"/>
</dbReference>
<dbReference type="PANTHER" id="PTHR42932">
    <property type="entry name" value="GENERAL STRESS PROTEIN 20U"/>
    <property type="match status" value="1"/>
</dbReference>